<dbReference type="Proteomes" id="UP000324832">
    <property type="component" value="Unassembled WGS sequence"/>
</dbReference>
<sequence length="354" mass="41132">MIYVLPSSSNPKIDTQIIMRPVNKLMKIIFIAVQMLLSIDFGFFEYKTVQQKYLIKTTSCCIFIIITILSCFLMFGNWPWQNQNLLFYSENIILIVILDAIVFFANRKTFYNYLKTLNKIDSQMGTDCLSFKLNLTLMIQLIFTFLPKFLFILEDKFMDTLSGSYTFVFLIYFKCISPQMPSIVAILYLYAAYLLLTNIRLVLNNNNISIGAANLFYKDLIDAVEYHEIVVDCMVSFRLISFIPYTMTFQLSGHDWKFICLIIDPIHGILFPAFIGAKLKNETNNIRVILYDKLLITTDKKEENAIKKFIAYVDAHPVKFKAMLVLPMDAKMPVIILNICVTYFIVVIQLTHLY</sequence>
<keyword evidence="1" id="KW-0812">Transmembrane</keyword>
<feature type="transmembrane region" description="Helical" evidence="1">
    <location>
        <begin position="332"/>
        <end position="351"/>
    </location>
</feature>
<gene>
    <name evidence="2" type="ORF">LSINAPIS_LOCUS6848</name>
</gene>
<feature type="transmembrane region" description="Helical" evidence="1">
    <location>
        <begin position="165"/>
        <end position="191"/>
    </location>
</feature>
<evidence type="ECO:0000256" key="1">
    <source>
        <dbReference type="SAM" id="Phobius"/>
    </source>
</evidence>
<evidence type="ECO:0000313" key="3">
    <source>
        <dbReference type="Proteomes" id="UP000324832"/>
    </source>
</evidence>
<keyword evidence="1" id="KW-1133">Transmembrane helix</keyword>
<protein>
    <recommendedName>
        <fullName evidence="4">Gustatory receptor</fullName>
    </recommendedName>
</protein>
<feature type="transmembrane region" description="Helical" evidence="1">
    <location>
        <begin position="28"/>
        <end position="46"/>
    </location>
</feature>
<accession>A0A5E4Q9X1</accession>
<dbReference type="EMBL" id="FZQP02002225">
    <property type="protein sequence ID" value="VVC95038.1"/>
    <property type="molecule type" value="Genomic_DNA"/>
</dbReference>
<reference evidence="2 3" key="1">
    <citation type="submission" date="2017-07" db="EMBL/GenBank/DDBJ databases">
        <authorList>
            <person name="Talla V."/>
            <person name="Backstrom N."/>
        </authorList>
    </citation>
    <scope>NUCLEOTIDE SEQUENCE [LARGE SCALE GENOMIC DNA]</scope>
</reference>
<feature type="transmembrane region" description="Helical" evidence="1">
    <location>
        <begin position="133"/>
        <end position="153"/>
    </location>
</feature>
<feature type="transmembrane region" description="Helical" evidence="1">
    <location>
        <begin position="87"/>
        <end position="105"/>
    </location>
</feature>
<proteinExistence type="predicted"/>
<keyword evidence="3" id="KW-1185">Reference proteome</keyword>
<organism evidence="2 3">
    <name type="scientific">Leptidea sinapis</name>
    <dbReference type="NCBI Taxonomy" id="189913"/>
    <lineage>
        <taxon>Eukaryota</taxon>
        <taxon>Metazoa</taxon>
        <taxon>Ecdysozoa</taxon>
        <taxon>Arthropoda</taxon>
        <taxon>Hexapoda</taxon>
        <taxon>Insecta</taxon>
        <taxon>Pterygota</taxon>
        <taxon>Neoptera</taxon>
        <taxon>Endopterygota</taxon>
        <taxon>Lepidoptera</taxon>
        <taxon>Glossata</taxon>
        <taxon>Ditrysia</taxon>
        <taxon>Papilionoidea</taxon>
        <taxon>Pieridae</taxon>
        <taxon>Dismorphiinae</taxon>
        <taxon>Leptidea</taxon>
    </lineage>
</organism>
<name>A0A5E4Q9X1_9NEOP</name>
<evidence type="ECO:0008006" key="4">
    <source>
        <dbReference type="Google" id="ProtNLM"/>
    </source>
</evidence>
<dbReference type="AlphaFoldDB" id="A0A5E4Q9X1"/>
<keyword evidence="1" id="KW-0472">Membrane</keyword>
<feature type="transmembrane region" description="Helical" evidence="1">
    <location>
        <begin position="53"/>
        <end position="75"/>
    </location>
</feature>
<evidence type="ECO:0000313" key="2">
    <source>
        <dbReference type="EMBL" id="VVC95038.1"/>
    </source>
</evidence>